<dbReference type="SUPFAM" id="SSF143120">
    <property type="entry name" value="YefM-like"/>
    <property type="match status" value="1"/>
</dbReference>
<dbReference type="AlphaFoldDB" id="F0RTY9"/>
<sequence length="85" mass="9799">MIRIKPVSYLRNKFTEIESLVKEGEPVFLTKNGEGSMVVMSIEQYALLTDPVERILDEADYSATTTKKRYTHEQAFKKIKEALDD</sequence>
<dbReference type="RefSeq" id="WP_013607916.1">
    <property type="nucleotide sequence ID" value="NC_015152.1"/>
</dbReference>
<dbReference type="STRING" id="158189.SpiBuddy_2248"/>
<organism evidence="3 4">
    <name type="scientific">Sphaerochaeta globosa (strain ATCC BAA-1886 / DSM 22777 / Buddy)</name>
    <name type="common">Spirochaeta sp. (strain Buddy)</name>
    <dbReference type="NCBI Taxonomy" id="158189"/>
    <lineage>
        <taxon>Bacteria</taxon>
        <taxon>Pseudomonadati</taxon>
        <taxon>Spirochaetota</taxon>
        <taxon>Spirochaetia</taxon>
        <taxon>Spirochaetales</taxon>
        <taxon>Sphaerochaetaceae</taxon>
        <taxon>Sphaerochaeta</taxon>
    </lineage>
</organism>
<proteinExistence type="inferred from homology"/>
<dbReference type="InterPro" id="IPR036165">
    <property type="entry name" value="YefM-like_sf"/>
</dbReference>
<comment type="function">
    <text evidence="2">Antitoxin component of a type II toxin-antitoxin (TA) system.</text>
</comment>
<reference evidence="4" key="1">
    <citation type="submission" date="2011-02" db="EMBL/GenBank/DDBJ databases">
        <title>Complete sequence of Spirochaeta sp. Buddy.</title>
        <authorList>
            <person name="Lucas S."/>
            <person name="Copeland A."/>
            <person name="Lapidus A."/>
            <person name="Cheng J.-F."/>
            <person name="Goodwin L."/>
            <person name="Pitluck S."/>
            <person name="Zeytun A."/>
            <person name="Detter J.C."/>
            <person name="Han C."/>
            <person name="Tapia R."/>
            <person name="Land M."/>
            <person name="Hauser L."/>
            <person name="Kyrpides N."/>
            <person name="Ivanova N."/>
            <person name="Mikhailova N."/>
            <person name="Pagani I."/>
            <person name="Ritalahti K.M."/>
            <person name="Loeffler F.E."/>
            <person name="Woyke T."/>
        </authorList>
    </citation>
    <scope>NUCLEOTIDE SEQUENCE [LARGE SCALE GENOMIC DNA]</scope>
    <source>
        <strain evidence="4">ATCC BAA-1886 / DSM 22777 / Buddy</strain>
    </source>
</reference>
<evidence type="ECO:0000313" key="3">
    <source>
        <dbReference type="EMBL" id="ADY14067.1"/>
    </source>
</evidence>
<dbReference type="EMBL" id="CP002541">
    <property type="protein sequence ID" value="ADY14067.1"/>
    <property type="molecule type" value="Genomic_DNA"/>
</dbReference>
<name>F0RTY9_SPHGB</name>
<dbReference type="Pfam" id="PF02604">
    <property type="entry name" value="PhdYeFM_antitox"/>
    <property type="match status" value="1"/>
</dbReference>
<gene>
    <name evidence="3" type="ordered locus">SpiBuddy_2248</name>
</gene>
<evidence type="ECO:0000256" key="2">
    <source>
        <dbReference type="RuleBase" id="RU362080"/>
    </source>
</evidence>
<dbReference type="Proteomes" id="UP000008466">
    <property type="component" value="Chromosome"/>
</dbReference>
<accession>F0RTY9</accession>
<dbReference type="KEGG" id="sbu:SpiBuddy_2248"/>
<dbReference type="eggNOG" id="COG2161">
    <property type="taxonomic scope" value="Bacteria"/>
</dbReference>
<dbReference type="InterPro" id="IPR006442">
    <property type="entry name" value="Antitoxin_Phd/YefM"/>
</dbReference>
<dbReference type="NCBIfam" id="TIGR01552">
    <property type="entry name" value="phd_fam"/>
    <property type="match status" value="1"/>
</dbReference>
<comment type="similarity">
    <text evidence="1 2">Belongs to the phD/YefM antitoxin family.</text>
</comment>
<evidence type="ECO:0000256" key="1">
    <source>
        <dbReference type="ARBA" id="ARBA00009981"/>
    </source>
</evidence>
<dbReference type="Gene3D" id="3.40.1620.10">
    <property type="entry name" value="YefM-like domain"/>
    <property type="match status" value="1"/>
</dbReference>
<evidence type="ECO:0000313" key="4">
    <source>
        <dbReference type="Proteomes" id="UP000008466"/>
    </source>
</evidence>
<keyword evidence="4" id="KW-1185">Reference proteome</keyword>
<dbReference type="HOGENOM" id="CLU_166037_0_1_12"/>
<protein>
    <recommendedName>
        <fullName evidence="2">Antitoxin</fullName>
    </recommendedName>
</protein>
<dbReference type="OrthoDB" id="361257at2"/>